<proteinExistence type="inferred from homology"/>
<dbReference type="Proteomes" id="UP000266091">
    <property type="component" value="Unassembled WGS sequence"/>
</dbReference>
<protein>
    <recommendedName>
        <fullName evidence="10">1-deoxy-D-xylulose-5-phosphate synthase</fullName>
        <ecNumber evidence="10">2.2.1.7</ecNumber>
    </recommendedName>
    <alternativeName>
        <fullName evidence="10">1-deoxyxylulose-5-phosphate synthase</fullName>
        <shortName evidence="10">DXP synthase</shortName>
        <shortName evidence="10">DXPS</shortName>
    </alternativeName>
</protein>
<evidence type="ECO:0000259" key="11">
    <source>
        <dbReference type="SMART" id="SM00861"/>
    </source>
</evidence>
<dbReference type="SMART" id="SM00861">
    <property type="entry name" value="Transket_pyr"/>
    <property type="match status" value="1"/>
</dbReference>
<feature type="binding site" evidence="10">
    <location>
        <position position="200"/>
    </location>
    <ligand>
        <name>thiamine diphosphate</name>
        <dbReference type="ChEBI" id="CHEBI:58937"/>
    </ligand>
</feature>
<dbReference type="GO" id="GO:0030976">
    <property type="term" value="F:thiamine pyrophosphate binding"/>
    <property type="evidence" value="ECO:0007669"/>
    <property type="project" value="UniProtKB-UniRule"/>
</dbReference>
<comment type="similarity">
    <text evidence="2 10">Belongs to the transketolase family. DXPS subfamily.</text>
</comment>
<reference evidence="12 13" key="1">
    <citation type="journal article" date="2018" name="Int. J. Syst. Evol. Microbiol.">
        <title>Mesosutterella multiformis gen. nov., sp. nov., a member of the family Sutterellaceae and Sutterella megalosphaeroides sp. nov., isolated from human faeces.</title>
        <authorList>
            <person name="Sakamoto M."/>
            <person name="Ikeyama N."/>
            <person name="Kunihiro T."/>
            <person name="Iino T."/>
            <person name="Yuki M."/>
            <person name="Ohkuma M."/>
        </authorList>
    </citation>
    <scope>NUCLEOTIDE SEQUENCE [LARGE SCALE GENOMIC DNA]</scope>
    <source>
        <strain evidence="12 13">4NBBH2</strain>
    </source>
</reference>
<dbReference type="CDD" id="cd02007">
    <property type="entry name" value="TPP_DXS"/>
    <property type="match status" value="1"/>
</dbReference>
<dbReference type="PROSITE" id="PS00801">
    <property type="entry name" value="TRANSKETOLASE_1"/>
    <property type="match status" value="1"/>
</dbReference>
<dbReference type="InterPro" id="IPR009014">
    <property type="entry name" value="Transketo_C/PFOR_II"/>
</dbReference>
<gene>
    <name evidence="10 12" type="primary">dxs</name>
    <name evidence="12" type="ORF">MESMUL_01070</name>
</gene>
<dbReference type="InterPro" id="IPR005477">
    <property type="entry name" value="Dxylulose-5-P_synthase"/>
</dbReference>
<name>A0A388SAT3_9BURK</name>
<feature type="binding site" evidence="10">
    <location>
        <begin position="170"/>
        <end position="171"/>
    </location>
    <ligand>
        <name>thiamine diphosphate</name>
        <dbReference type="ChEBI" id="CHEBI:58937"/>
    </ligand>
</feature>
<keyword evidence="13" id="KW-1185">Reference proteome</keyword>
<dbReference type="Gene3D" id="3.40.50.920">
    <property type="match status" value="1"/>
</dbReference>
<evidence type="ECO:0000256" key="9">
    <source>
        <dbReference type="ARBA" id="ARBA00023229"/>
    </source>
</evidence>
<evidence type="ECO:0000256" key="4">
    <source>
        <dbReference type="ARBA" id="ARBA00022679"/>
    </source>
</evidence>
<keyword evidence="5 10" id="KW-0479">Metal-binding</keyword>
<evidence type="ECO:0000256" key="5">
    <source>
        <dbReference type="ARBA" id="ARBA00022723"/>
    </source>
</evidence>
<comment type="subunit">
    <text evidence="3 10">Homodimer.</text>
</comment>
<dbReference type="InterPro" id="IPR049557">
    <property type="entry name" value="Transketolase_CS"/>
</dbReference>
<dbReference type="CDD" id="cd07033">
    <property type="entry name" value="TPP_PYR_DXS_TK_like"/>
    <property type="match status" value="1"/>
</dbReference>
<evidence type="ECO:0000256" key="7">
    <source>
        <dbReference type="ARBA" id="ARBA00022977"/>
    </source>
</evidence>
<dbReference type="InterPro" id="IPR020826">
    <property type="entry name" value="Transketolase_BS"/>
</dbReference>
<dbReference type="RefSeq" id="WP_116269286.1">
    <property type="nucleotide sequence ID" value="NZ_BGZJ01000001.1"/>
</dbReference>
<comment type="cofactor">
    <cofactor evidence="10">
        <name>thiamine diphosphate</name>
        <dbReference type="ChEBI" id="CHEBI:58937"/>
    </cofactor>
    <text evidence="10">Binds 1 thiamine pyrophosphate per subunit.</text>
</comment>
<dbReference type="PROSITE" id="PS00802">
    <property type="entry name" value="TRANSKETOLASE_2"/>
    <property type="match status" value="1"/>
</dbReference>
<keyword evidence="4 10" id="KW-0808">Transferase</keyword>
<dbReference type="NCBIfam" id="TIGR00204">
    <property type="entry name" value="dxs"/>
    <property type="match status" value="1"/>
</dbReference>
<dbReference type="OrthoDB" id="9803371at2"/>
<keyword evidence="9 10" id="KW-0414">Isoprene biosynthesis</keyword>
<dbReference type="SUPFAM" id="SSF52518">
    <property type="entry name" value="Thiamin diphosphate-binding fold (THDP-binding)"/>
    <property type="match status" value="2"/>
</dbReference>
<evidence type="ECO:0000256" key="8">
    <source>
        <dbReference type="ARBA" id="ARBA00023052"/>
    </source>
</evidence>
<dbReference type="GO" id="GO:0016114">
    <property type="term" value="P:terpenoid biosynthetic process"/>
    <property type="evidence" value="ECO:0007669"/>
    <property type="project" value="UniProtKB-UniRule"/>
</dbReference>
<feature type="binding site" evidence="10">
    <location>
        <position position="169"/>
    </location>
    <ligand>
        <name>Mg(2+)</name>
        <dbReference type="ChEBI" id="CHEBI:18420"/>
    </ligand>
</feature>
<comment type="catalytic activity">
    <reaction evidence="10">
        <text>D-glyceraldehyde 3-phosphate + pyruvate + H(+) = 1-deoxy-D-xylulose 5-phosphate + CO2</text>
        <dbReference type="Rhea" id="RHEA:12605"/>
        <dbReference type="ChEBI" id="CHEBI:15361"/>
        <dbReference type="ChEBI" id="CHEBI:15378"/>
        <dbReference type="ChEBI" id="CHEBI:16526"/>
        <dbReference type="ChEBI" id="CHEBI:57792"/>
        <dbReference type="ChEBI" id="CHEBI:59776"/>
        <dbReference type="EC" id="2.2.1.7"/>
    </reaction>
</comment>
<keyword evidence="7 10" id="KW-0784">Thiamine biosynthesis</keyword>
<dbReference type="Pfam" id="PF13292">
    <property type="entry name" value="DXP_synthase_N"/>
    <property type="match status" value="1"/>
</dbReference>
<keyword evidence="6 10" id="KW-0460">Magnesium</keyword>
<feature type="binding site" evidence="10">
    <location>
        <position position="200"/>
    </location>
    <ligand>
        <name>Mg(2+)</name>
        <dbReference type="ChEBI" id="CHEBI:18420"/>
    </ligand>
</feature>
<dbReference type="PANTHER" id="PTHR43322">
    <property type="entry name" value="1-D-DEOXYXYLULOSE 5-PHOSPHATE SYNTHASE-RELATED"/>
    <property type="match status" value="1"/>
</dbReference>
<dbReference type="NCBIfam" id="NF003933">
    <property type="entry name" value="PRK05444.2-2"/>
    <property type="match status" value="1"/>
</dbReference>
<evidence type="ECO:0000313" key="12">
    <source>
        <dbReference type="EMBL" id="GBO92753.1"/>
    </source>
</evidence>
<dbReference type="HAMAP" id="MF_00315">
    <property type="entry name" value="DXP_synth"/>
    <property type="match status" value="1"/>
</dbReference>
<dbReference type="InterPro" id="IPR029061">
    <property type="entry name" value="THDP-binding"/>
</dbReference>
<dbReference type="GO" id="GO:0005829">
    <property type="term" value="C:cytosol"/>
    <property type="evidence" value="ECO:0007669"/>
    <property type="project" value="TreeGrafter"/>
</dbReference>
<dbReference type="EC" id="2.2.1.7" evidence="10"/>
<comment type="pathway">
    <text evidence="1 10">Metabolic intermediate biosynthesis; 1-deoxy-D-xylulose 5-phosphate biosynthesis; 1-deoxy-D-xylulose 5-phosphate from D-glyceraldehyde 3-phosphate and pyruvate: step 1/1.</text>
</comment>
<evidence type="ECO:0000256" key="2">
    <source>
        <dbReference type="ARBA" id="ARBA00011081"/>
    </source>
</evidence>
<dbReference type="InterPro" id="IPR005475">
    <property type="entry name" value="Transketolase-like_Pyr-bd"/>
</dbReference>
<evidence type="ECO:0000256" key="1">
    <source>
        <dbReference type="ARBA" id="ARBA00004980"/>
    </source>
</evidence>
<dbReference type="Pfam" id="PF02780">
    <property type="entry name" value="Transketolase_C"/>
    <property type="match status" value="1"/>
</dbReference>
<dbReference type="SUPFAM" id="SSF52922">
    <property type="entry name" value="TK C-terminal domain-like"/>
    <property type="match status" value="1"/>
</dbReference>
<feature type="binding site" evidence="10">
    <location>
        <begin position="137"/>
        <end position="139"/>
    </location>
    <ligand>
        <name>thiamine diphosphate</name>
        <dbReference type="ChEBI" id="CHEBI:58937"/>
    </ligand>
</feature>
<dbReference type="GO" id="GO:0009228">
    <property type="term" value="P:thiamine biosynthetic process"/>
    <property type="evidence" value="ECO:0007669"/>
    <property type="project" value="UniProtKB-UniRule"/>
</dbReference>
<evidence type="ECO:0000313" key="13">
    <source>
        <dbReference type="Proteomes" id="UP000266091"/>
    </source>
</evidence>
<dbReference type="AlphaFoldDB" id="A0A388SAT3"/>
<dbReference type="FunFam" id="3.40.50.970:FF:000005">
    <property type="entry name" value="1-deoxy-D-xylulose-5-phosphate synthase"/>
    <property type="match status" value="1"/>
</dbReference>
<feature type="binding site" evidence="10">
    <location>
        <position position="96"/>
    </location>
    <ligand>
        <name>thiamine diphosphate</name>
        <dbReference type="ChEBI" id="CHEBI:58937"/>
    </ligand>
</feature>
<dbReference type="GO" id="GO:0008661">
    <property type="term" value="F:1-deoxy-D-xylulose-5-phosphate synthase activity"/>
    <property type="evidence" value="ECO:0007669"/>
    <property type="project" value="UniProtKB-UniRule"/>
</dbReference>
<dbReference type="UniPathway" id="UPA00064">
    <property type="reaction ID" value="UER00091"/>
</dbReference>
<feature type="binding site" evidence="10">
    <location>
        <position position="308"/>
    </location>
    <ligand>
        <name>thiamine diphosphate</name>
        <dbReference type="ChEBI" id="CHEBI:58937"/>
    </ligand>
</feature>
<comment type="cofactor">
    <cofactor evidence="10">
        <name>Mg(2+)</name>
        <dbReference type="ChEBI" id="CHEBI:18420"/>
    </cofactor>
    <text evidence="10">Binds 1 Mg(2+) ion per subunit.</text>
</comment>
<evidence type="ECO:0000256" key="10">
    <source>
        <dbReference type="HAMAP-Rule" id="MF_00315"/>
    </source>
</evidence>
<keyword evidence="8 10" id="KW-0786">Thiamine pyrophosphate</keyword>
<dbReference type="InterPro" id="IPR033248">
    <property type="entry name" value="Transketolase_C"/>
</dbReference>
<evidence type="ECO:0000256" key="3">
    <source>
        <dbReference type="ARBA" id="ARBA00011738"/>
    </source>
</evidence>
<comment type="caution">
    <text evidence="12">The sequence shown here is derived from an EMBL/GenBank/DDBJ whole genome shotgun (WGS) entry which is preliminary data.</text>
</comment>
<dbReference type="Gene3D" id="3.40.50.970">
    <property type="match status" value="2"/>
</dbReference>
<dbReference type="EMBL" id="BGZJ01000001">
    <property type="protein sequence ID" value="GBO92753.1"/>
    <property type="molecule type" value="Genomic_DNA"/>
</dbReference>
<accession>A0A388SAT3</accession>
<comment type="function">
    <text evidence="10">Catalyzes the acyloin condensation reaction between C atoms 2 and 3 of pyruvate and glyceraldehyde 3-phosphate to yield 1-deoxy-D-xylulose-5-phosphate (DXP).</text>
</comment>
<dbReference type="PANTHER" id="PTHR43322:SF5">
    <property type="entry name" value="1-DEOXY-D-XYLULOSE-5-PHOSPHATE SYNTHASE, CHLOROPLASTIC"/>
    <property type="match status" value="1"/>
</dbReference>
<dbReference type="Pfam" id="PF02779">
    <property type="entry name" value="Transket_pyr"/>
    <property type="match status" value="1"/>
</dbReference>
<feature type="domain" description="Transketolase-like pyrimidine-binding" evidence="11">
    <location>
        <begin position="338"/>
        <end position="502"/>
    </location>
</feature>
<feature type="binding site" evidence="10">
    <location>
        <position position="389"/>
    </location>
    <ligand>
        <name>thiamine diphosphate</name>
        <dbReference type="ChEBI" id="CHEBI:58937"/>
    </ligand>
</feature>
<sequence>MSTDLKEKKTETAGEINARDAYPYRFLGAINSPEDLRKLSSADLPLLAAELRHFIVNSVSQTGGHLASSLGAVELAVALHYVFNTPDDPIVWDVGHQAYAHKILTGRREAMATLRQTGGISGFPKRSESPYDAFGTGHASTSVSAALGMAVASYLQGATERWHVAVIGDGALTGGMAIEALNDAGSWKDQIRLLIILNDNNYSISAPVGALSKNLTKLVSTPAFLGARERSKQVLSHLPSLWEFAKRFEKQAMNFVSPPSSLFSTFDLNYFGPIDGNDISYLVRVLQNLKTQRGPIVLHVVTKKGKGYELAEADPTTYHGVSHFDPEAGVQAKKSSAPTFSNVFGRWICDTAEKDPRAYAITPAMTEGSDLDEFAKRFPKRFRDVAIAEQHSVTYAAGLACGGMKPVVAIYSTFAQRAYDQIEHDVALQHLPVVFAVDRGGIVGADGPTHHGLFDIACFRQFPGFTVFTPSDENECRLALNTAYSLDTPTAVRYPRGKGPGTPVTAVNGETIPIGKSVEAVRLPDDVPEGQQVIFLAFGAMTWRLMDAVKQLRAGLIDMRFAKPLDREAILDAARRADLLVTAEEGVIEGGAGDGVLEVLAEADAEVPVLQLGVPDRFLPHGSIDALFRLCGLDTDSVVRRVTERLRK</sequence>
<dbReference type="GO" id="GO:0000287">
    <property type="term" value="F:magnesium ion binding"/>
    <property type="evidence" value="ECO:0007669"/>
    <property type="project" value="UniProtKB-UniRule"/>
</dbReference>
<evidence type="ECO:0000256" key="6">
    <source>
        <dbReference type="ARBA" id="ARBA00022842"/>
    </source>
</evidence>
<organism evidence="12 13">
    <name type="scientific">Mesosutterella multiformis</name>
    <dbReference type="NCBI Taxonomy" id="2259133"/>
    <lineage>
        <taxon>Bacteria</taxon>
        <taxon>Pseudomonadati</taxon>
        <taxon>Pseudomonadota</taxon>
        <taxon>Betaproteobacteria</taxon>
        <taxon>Burkholderiales</taxon>
        <taxon>Sutterellaceae</taxon>
        <taxon>Mesosutterella</taxon>
    </lineage>
</organism>
<dbReference type="GO" id="GO:0019288">
    <property type="term" value="P:isopentenyl diphosphate biosynthetic process, methylerythritol 4-phosphate pathway"/>
    <property type="evidence" value="ECO:0007669"/>
    <property type="project" value="TreeGrafter"/>
</dbReference>